<name>A0A8H6L1Z5_9LECA</name>
<dbReference type="AlphaFoldDB" id="A0A8H6L1Z5"/>
<evidence type="ECO:0000313" key="1">
    <source>
        <dbReference type="EMBL" id="KAF6232535.1"/>
    </source>
</evidence>
<keyword evidence="2" id="KW-1185">Reference proteome</keyword>
<gene>
    <name evidence="1" type="ORF">HO173_009203</name>
</gene>
<sequence>MCIEYETTKSSLLVGDGSWLLEFKLQVPQCSQSELTQQPFPFGVFRRVETIS</sequence>
<evidence type="ECO:0000313" key="2">
    <source>
        <dbReference type="Proteomes" id="UP000578531"/>
    </source>
</evidence>
<comment type="caution">
    <text evidence="1">The sequence shown here is derived from an EMBL/GenBank/DDBJ whole genome shotgun (WGS) entry which is preliminary data.</text>
</comment>
<reference evidence="1 2" key="1">
    <citation type="journal article" date="2020" name="Genomics">
        <title>Complete, high-quality genomes from long-read metagenomic sequencing of two wolf lichen thalli reveals enigmatic genome architecture.</title>
        <authorList>
            <person name="McKenzie S.K."/>
            <person name="Walston R.F."/>
            <person name="Allen J.L."/>
        </authorList>
    </citation>
    <scope>NUCLEOTIDE SEQUENCE [LARGE SCALE GENOMIC DNA]</scope>
    <source>
        <strain evidence="1">WasteWater2</strain>
    </source>
</reference>
<organism evidence="1 2">
    <name type="scientific">Letharia columbiana</name>
    <dbReference type="NCBI Taxonomy" id="112416"/>
    <lineage>
        <taxon>Eukaryota</taxon>
        <taxon>Fungi</taxon>
        <taxon>Dikarya</taxon>
        <taxon>Ascomycota</taxon>
        <taxon>Pezizomycotina</taxon>
        <taxon>Lecanoromycetes</taxon>
        <taxon>OSLEUM clade</taxon>
        <taxon>Lecanoromycetidae</taxon>
        <taxon>Lecanorales</taxon>
        <taxon>Lecanorineae</taxon>
        <taxon>Parmeliaceae</taxon>
        <taxon>Letharia</taxon>
    </lineage>
</organism>
<dbReference type="GeneID" id="59290855"/>
<protein>
    <submittedName>
        <fullName evidence="1">Uncharacterized protein</fullName>
    </submittedName>
</protein>
<accession>A0A8H6L1Z5</accession>
<dbReference type="Proteomes" id="UP000578531">
    <property type="component" value="Unassembled WGS sequence"/>
</dbReference>
<proteinExistence type="predicted"/>
<dbReference type="RefSeq" id="XP_037161961.1">
    <property type="nucleotide sequence ID" value="XM_037311094.1"/>
</dbReference>
<dbReference type="EMBL" id="JACCJC010000047">
    <property type="protein sequence ID" value="KAF6232535.1"/>
    <property type="molecule type" value="Genomic_DNA"/>
</dbReference>